<dbReference type="Gene3D" id="3.80.10.10">
    <property type="entry name" value="Ribonuclease Inhibitor"/>
    <property type="match status" value="1"/>
</dbReference>
<dbReference type="EMBL" id="JAIQCV010000006">
    <property type="protein sequence ID" value="KAH1092123.1"/>
    <property type="molecule type" value="Genomic_DNA"/>
</dbReference>
<dbReference type="PANTHER" id="PTHR48005:SF16">
    <property type="entry name" value="MDIS1-INTERACTING RECEPTOR LIKE KINASE 2-LIKE ISOFORM X1"/>
    <property type="match status" value="1"/>
</dbReference>
<evidence type="ECO:0000256" key="7">
    <source>
        <dbReference type="ARBA" id="ARBA00047899"/>
    </source>
</evidence>
<accession>A0A9D4A7J8</accession>
<name>A0A9D4A7J8_9ROSI</name>
<dbReference type="OrthoDB" id="676979at2759"/>
<evidence type="ECO:0000256" key="2">
    <source>
        <dbReference type="ARBA" id="ARBA00022527"/>
    </source>
</evidence>
<evidence type="ECO:0000256" key="6">
    <source>
        <dbReference type="ARBA" id="ARBA00022840"/>
    </source>
</evidence>
<reference evidence="10 11" key="1">
    <citation type="journal article" date="2021" name="Plant Biotechnol. J.">
        <title>Multi-omics assisted identification of the key and species-specific regulatory components of drought-tolerant mechanisms in Gossypium stocksii.</title>
        <authorList>
            <person name="Yu D."/>
            <person name="Ke L."/>
            <person name="Zhang D."/>
            <person name="Wu Y."/>
            <person name="Sun Y."/>
            <person name="Mei J."/>
            <person name="Sun J."/>
            <person name="Sun Y."/>
        </authorList>
    </citation>
    <scope>NUCLEOTIDE SEQUENCE [LARGE SCALE GENOMIC DNA]</scope>
    <source>
        <strain evidence="11">cv. E1</strain>
        <tissue evidence="10">Leaf</tissue>
    </source>
</reference>
<dbReference type="PANTHER" id="PTHR48005">
    <property type="entry name" value="LEUCINE RICH REPEAT KINASE 2"/>
    <property type="match status" value="1"/>
</dbReference>
<dbReference type="EC" id="2.7.11.1" evidence="1"/>
<comment type="catalytic activity">
    <reaction evidence="8">
        <text>L-seryl-[protein] + ATP = O-phospho-L-seryl-[protein] + ADP + H(+)</text>
        <dbReference type="Rhea" id="RHEA:17989"/>
        <dbReference type="Rhea" id="RHEA-COMP:9863"/>
        <dbReference type="Rhea" id="RHEA-COMP:11604"/>
        <dbReference type="ChEBI" id="CHEBI:15378"/>
        <dbReference type="ChEBI" id="CHEBI:29999"/>
        <dbReference type="ChEBI" id="CHEBI:30616"/>
        <dbReference type="ChEBI" id="CHEBI:83421"/>
        <dbReference type="ChEBI" id="CHEBI:456216"/>
        <dbReference type="EC" id="2.7.11.1"/>
    </reaction>
</comment>
<dbReference type="AlphaFoldDB" id="A0A9D4A7J8"/>
<evidence type="ECO:0000313" key="11">
    <source>
        <dbReference type="Proteomes" id="UP000828251"/>
    </source>
</evidence>
<keyword evidence="4" id="KW-0547">Nucleotide-binding</keyword>
<feature type="transmembrane region" description="Helical" evidence="9">
    <location>
        <begin position="65"/>
        <end position="84"/>
    </location>
</feature>
<dbReference type="InterPro" id="IPR051420">
    <property type="entry name" value="Ser_Thr_Kinases_DiverseReg"/>
</dbReference>
<keyword evidence="9" id="KW-1133">Transmembrane helix</keyword>
<keyword evidence="3" id="KW-0808">Transferase</keyword>
<keyword evidence="9" id="KW-0472">Membrane</keyword>
<evidence type="ECO:0000256" key="8">
    <source>
        <dbReference type="ARBA" id="ARBA00048679"/>
    </source>
</evidence>
<dbReference type="GO" id="GO:0004674">
    <property type="term" value="F:protein serine/threonine kinase activity"/>
    <property type="evidence" value="ECO:0007669"/>
    <property type="project" value="UniProtKB-KW"/>
</dbReference>
<evidence type="ECO:0000256" key="9">
    <source>
        <dbReference type="SAM" id="Phobius"/>
    </source>
</evidence>
<organism evidence="10 11">
    <name type="scientific">Gossypium stocksii</name>
    <dbReference type="NCBI Taxonomy" id="47602"/>
    <lineage>
        <taxon>Eukaryota</taxon>
        <taxon>Viridiplantae</taxon>
        <taxon>Streptophyta</taxon>
        <taxon>Embryophyta</taxon>
        <taxon>Tracheophyta</taxon>
        <taxon>Spermatophyta</taxon>
        <taxon>Magnoliopsida</taxon>
        <taxon>eudicotyledons</taxon>
        <taxon>Gunneridae</taxon>
        <taxon>Pentapetalae</taxon>
        <taxon>rosids</taxon>
        <taxon>malvids</taxon>
        <taxon>Malvales</taxon>
        <taxon>Malvaceae</taxon>
        <taxon>Malvoideae</taxon>
        <taxon>Gossypium</taxon>
    </lineage>
</organism>
<sequence>MIPEFLWVSYELNLSYNSLEGPIPEHLSYKFSSGSFWGNKYLCGNLPDFSPCPSTPINKLKIVEIILPVLSFLAFLALGVLLFLRSRAKDNIPEPNVKKNGDIFSILNFDGRIAFEDIIKATKTLTSDTVLGLVVMAVFIEHNYQVERLLP</sequence>
<gene>
    <name evidence="10" type="ORF">J1N35_019380</name>
</gene>
<dbReference type="InterPro" id="IPR032675">
    <property type="entry name" value="LRR_dom_sf"/>
</dbReference>
<evidence type="ECO:0000256" key="1">
    <source>
        <dbReference type="ARBA" id="ARBA00012513"/>
    </source>
</evidence>
<keyword evidence="11" id="KW-1185">Reference proteome</keyword>
<dbReference type="GO" id="GO:0005524">
    <property type="term" value="F:ATP binding"/>
    <property type="evidence" value="ECO:0007669"/>
    <property type="project" value="UniProtKB-KW"/>
</dbReference>
<evidence type="ECO:0000313" key="10">
    <source>
        <dbReference type="EMBL" id="KAH1092123.1"/>
    </source>
</evidence>
<comment type="caution">
    <text evidence="10">The sequence shown here is derived from an EMBL/GenBank/DDBJ whole genome shotgun (WGS) entry which is preliminary data.</text>
</comment>
<evidence type="ECO:0000256" key="4">
    <source>
        <dbReference type="ARBA" id="ARBA00022741"/>
    </source>
</evidence>
<dbReference type="Proteomes" id="UP000828251">
    <property type="component" value="Unassembled WGS sequence"/>
</dbReference>
<comment type="catalytic activity">
    <reaction evidence="7">
        <text>L-threonyl-[protein] + ATP = O-phospho-L-threonyl-[protein] + ADP + H(+)</text>
        <dbReference type="Rhea" id="RHEA:46608"/>
        <dbReference type="Rhea" id="RHEA-COMP:11060"/>
        <dbReference type="Rhea" id="RHEA-COMP:11605"/>
        <dbReference type="ChEBI" id="CHEBI:15378"/>
        <dbReference type="ChEBI" id="CHEBI:30013"/>
        <dbReference type="ChEBI" id="CHEBI:30616"/>
        <dbReference type="ChEBI" id="CHEBI:61977"/>
        <dbReference type="ChEBI" id="CHEBI:456216"/>
        <dbReference type="EC" id="2.7.11.1"/>
    </reaction>
</comment>
<keyword evidence="6" id="KW-0067">ATP-binding</keyword>
<keyword evidence="5" id="KW-0418">Kinase</keyword>
<keyword evidence="2" id="KW-0723">Serine/threonine-protein kinase</keyword>
<proteinExistence type="predicted"/>
<keyword evidence="9" id="KW-0812">Transmembrane</keyword>
<evidence type="ECO:0000256" key="5">
    <source>
        <dbReference type="ARBA" id="ARBA00022777"/>
    </source>
</evidence>
<evidence type="ECO:0000256" key="3">
    <source>
        <dbReference type="ARBA" id="ARBA00022679"/>
    </source>
</evidence>
<protein>
    <recommendedName>
        <fullName evidence="1">non-specific serine/threonine protein kinase</fullName>
        <ecNumber evidence="1">2.7.11.1</ecNumber>
    </recommendedName>
</protein>